<evidence type="ECO:0000313" key="3">
    <source>
        <dbReference type="Proteomes" id="UP000434052"/>
    </source>
</evidence>
<evidence type="ECO:0000313" key="2">
    <source>
        <dbReference type="EMBL" id="TVM32495.1"/>
    </source>
</evidence>
<accession>A0A6P1ZDI5</accession>
<dbReference type="EMBL" id="QMIF01000010">
    <property type="protein sequence ID" value="TVM32495.1"/>
    <property type="molecule type" value="Genomic_DNA"/>
</dbReference>
<feature type="region of interest" description="Disordered" evidence="1">
    <location>
        <begin position="1"/>
        <end position="42"/>
    </location>
</feature>
<organism evidence="2 3">
    <name type="scientific">Oceanidesulfovibrio marinus</name>
    <dbReference type="NCBI Taxonomy" id="370038"/>
    <lineage>
        <taxon>Bacteria</taxon>
        <taxon>Pseudomonadati</taxon>
        <taxon>Thermodesulfobacteriota</taxon>
        <taxon>Desulfovibrionia</taxon>
        <taxon>Desulfovibrionales</taxon>
        <taxon>Desulfovibrionaceae</taxon>
        <taxon>Oceanidesulfovibrio</taxon>
    </lineage>
</organism>
<dbReference type="AlphaFoldDB" id="A0A6P1ZDI5"/>
<protein>
    <submittedName>
        <fullName evidence="2">Uncharacterized protein</fullName>
    </submittedName>
</protein>
<reference evidence="2 3" key="1">
    <citation type="submission" date="2018-06" db="EMBL/GenBank/DDBJ databases">
        <title>Complete genome of Desulfovibrio marinus P48SEP.</title>
        <authorList>
            <person name="Crispim J.S."/>
            <person name="Vidigal P.M.P."/>
            <person name="Silva L.C.F."/>
            <person name="Araujo L.C."/>
            <person name="Laguardia C.N."/>
            <person name="Dias R.S."/>
            <person name="Sousa M.P."/>
            <person name="Paula S.O."/>
            <person name="Silva C."/>
        </authorList>
    </citation>
    <scope>NUCLEOTIDE SEQUENCE [LARGE SCALE GENOMIC DNA]</scope>
    <source>
        <strain evidence="2 3">P48SEP</strain>
    </source>
</reference>
<feature type="compositionally biased region" description="Basic and acidic residues" evidence="1">
    <location>
        <begin position="1"/>
        <end position="19"/>
    </location>
</feature>
<comment type="caution">
    <text evidence="2">The sequence shown here is derived from an EMBL/GenBank/DDBJ whole genome shotgun (WGS) entry which is preliminary data.</text>
</comment>
<dbReference type="RefSeq" id="WP_144306114.1">
    <property type="nucleotide sequence ID" value="NZ_QMIF01000010.1"/>
</dbReference>
<evidence type="ECO:0000256" key="1">
    <source>
        <dbReference type="SAM" id="MobiDB-lite"/>
    </source>
</evidence>
<sequence>MDPHDMEEREEMMESREQAGEEQPEEEQSGDAPVWQDELDLDPENPVLSLLSTARTYALSRTNGGVLPKHMGKQASDVVDQAFSLGYVAFVSLETGEGKVKGLVLTDKGYDALARECG</sequence>
<dbReference type="Proteomes" id="UP000434052">
    <property type="component" value="Unassembled WGS sequence"/>
</dbReference>
<proteinExistence type="predicted"/>
<name>A0A6P1ZDI5_9BACT</name>
<feature type="compositionally biased region" description="Acidic residues" evidence="1">
    <location>
        <begin position="20"/>
        <end position="29"/>
    </location>
</feature>
<dbReference type="OrthoDB" id="9938470at2"/>
<gene>
    <name evidence="2" type="ORF">DQK91_14565</name>
</gene>